<organism evidence="1 2">
    <name type="scientific">Catenaria anguillulae PL171</name>
    <dbReference type="NCBI Taxonomy" id="765915"/>
    <lineage>
        <taxon>Eukaryota</taxon>
        <taxon>Fungi</taxon>
        <taxon>Fungi incertae sedis</taxon>
        <taxon>Blastocladiomycota</taxon>
        <taxon>Blastocladiomycetes</taxon>
        <taxon>Blastocladiales</taxon>
        <taxon>Catenariaceae</taxon>
        <taxon>Catenaria</taxon>
    </lineage>
</organism>
<proteinExistence type="predicted"/>
<dbReference type="AlphaFoldDB" id="A0A1Y2HXY6"/>
<evidence type="ECO:0000313" key="2">
    <source>
        <dbReference type="Proteomes" id="UP000193411"/>
    </source>
</evidence>
<keyword evidence="2" id="KW-1185">Reference proteome</keyword>
<protein>
    <submittedName>
        <fullName evidence="1">Uncharacterized protein</fullName>
    </submittedName>
</protein>
<accession>A0A1Y2HXY6</accession>
<dbReference type="Proteomes" id="UP000193411">
    <property type="component" value="Unassembled WGS sequence"/>
</dbReference>
<comment type="caution">
    <text evidence="1">The sequence shown here is derived from an EMBL/GenBank/DDBJ whole genome shotgun (WGS) entry which is preliminary data.</text>
</comment>
<reference evidence="1 2" key="1">
    <citation type="submission" date="2016-07" db="EMBL/GenBank/DDBJ databases">
        <title>Pervasive Adenine N6-methylation of Active Genes in Fungi.</title>
        <authorList>
            <consortium name="DOE Joint Genome Institute"/>
            <person name="Mondo S.J."/>
            <person name="Dannebaum R.O."/>
            <person name="Kuo R.C."/>
            <person name="Labutti K."/>
            <person name="Haridas S."/>
            <person name="Kuo A."/>
            <person name="Salamov A."/>
            <person name="Ahrendt S.R."/>
            <person name="Lipzen A."/>
            <person name="Sullivan W."/>
            <person name="Andreopoulos W.B."/>
            <person name="Clum A."/>
            <person name="Lindquist E."/>
            <person name="Daum C."/>
            <person name="Ramamoorthy G.K."/>
            <person name="Gryganskyi A."/>
            <person name="Culley D."/>
            <person name="Magnuson J.K."/>
            <person name="James T.Y."/>
            <person name="O'Malley M.A."/>
            <person name="Stajich J.E."/>
            <person name="Spatafora J.W."/>
            <person name="Visel A."/>
            <person name="Grigoriev I.V."/>
        </authorList>
    </citation>
    <scope>NUCLEOTIDE SEQUENCE [LARGE SCALE GENOMIC DNA]</scope>
    <source>
        <strain evidence="1 2">PL171</strain>
    </source>
</reference>
<sequence length="312" mass="36148">MNTATTPTCFVYRAVQRDKPWDQFVGPFIPTLRRRPSVLSLSSTSGRAPSCTPESFSKTKLKNLETQHNDSAVQDLDWDTASVAPSMASEWMTSDDSDGESAFAFDLNDELDYGFPSGLGSFYVLRAYNPNGNLTGQEHILSHWEPHTNSPWISLTLSLEYGVFYQTMTTFMSTRTRAGLASQSNPRDLYAMEVPRDELFKFEIPATFTNVQVDETMAENFSRIARERLAARELTVLRYEQVRIPDRIDEIAHGWFSERARQGVWKFPFREWRTHMYEQCPQWFDLIVDPVARWETERDDDWTEDRLNLVLH</sequence>
<dbReference type="EMBL" id="MCFL01000008">
    <property type="protein sequence ID" value="ORZ38601.1"/>
    <property type="molecule type" value="Genomic_DNA"/>
</dbReference>
<evidence type="ECO:0000313" key="1">
    <source>
        <dbReference type="EMBL" id="ORZ38601.1"/>
    </source>
</evidence>
<gene>
    <name evidence="1" type="ORF">BCR44DRAFT_1428586</name>
</gene>
<name>A0A1Y2HXY6_9FUNG</name>